<dbReference type="PROSITE" id="PS50082">
    <property type="entry name" value="WD_REPEATS_2"/>
    <property type="match status" value="1"/>
</dbReference>
<dbReference type="OrthoDB" id="427795at2759"/>
<dbReference type="GO" id="GO:0016567">
    <property type="term" value="P:protein ubiquitination"/>
    <property type="evidence" value="ECO:0007669"/>
    <property type="project" value="TreeGrafter"/>
</dbReference>
<dbReference type="PANTHER" id="PTHR14205">
    <property type="entry name" value="WD-REPEAT PROTEIN"/>
    <property type="match status" value="1"/>
</dbReference>
<reference evidence="8" key="1">
    <citation type="submission" date="2017-04" db="EMBL/GenBank/DDBJ databases">
        <title>Plasmodium gonderi genome.</title>
        <authorList>
            <person name="Arisue N."/>
            <person name="Honma H."/>
            <person name="Kawai S."/>
            <person name="Tougan T."/>
            <person name="Tanabe K."/>
            <person name="Horii T."/>
        </authorList>
    </citation>
    <scope>NUCLEOTIDE SEQUENCE [LARGE SCALE GENOMIC DNA]</scope>
    <source>
        <strain evidence="8">ATCC 30045</strain>
    </source>
</reference>
<comment type="caution">
    <text evidence="7">The sequence shown here is derived from an EMBL/GenBank/DDBJ whole genome shotgun (WGS) entry which is preliminary data.</text>
</comment>
<gene>
    <name evidence="7" type="ORF">PGO_143910</name>
</gene>
<evidence type="ECO:0000256" key="3">
    <source>
        <dbReference type="ARBA" id="ARBA00022737"/>
    </source>
</evidence>
<protein>
    <recommendedName>
        <fullName evidence="6">EIPR1-like beta-propeller domain-containing protein</fullName>
    </recommendedName>
</protein>
<dbReference type="EMBL" id="BDQF01000015">
    <property type="protein sequence ID" value="GAW83593.1"/>
    <property type="molecule type" value="Genomic_DNA"/>
</dbReference>
<feature type="domain" description="EIPR1-like beta-propeller" evidence="6">
    <location>
        <begin position="274"/>
        <end position="391"/>
    </location>
</feature>
<dbReference type="InterPro" id="IPR059104">
    <property type="entry name" value="Beta-prop_EIPR1-like"/>
</dbReference>
<evidence type="ECO:0000313" key="7">
    <source>
        <dbReference type="EMBL" id="GAW83593.1"/>
    </source>
</evidence>
<dbReference type="SUPFAM" id="SSF50978">
    <property type="entry name" value="WD40 repeat-like"/>
    <property type="match status" value="1"/>
</dbReference>
<keyword evidence="8" id="KW-1185">Reference proteome</keyword>
<dbReference type="GeneID" id="39750339"/>
<name>A0A1Y1JT42_PLAGO</name>
<evidence type="ECO:0000256" key="4">
    <source>
        <dbReference type="PROSITE-ProRule" id="PRU00221"/>
    </source>
</evidence>
<evidence type="ECO:0000256" key="2">
    <source>
        <dbReference type="ARBA" id="ARBA00022574"/>
    </source>
</evidence>
<organism evidence="7 8">
    <name type="scientific">Plasmodium gonderi</name>
    <dbReference type="NCBI Taxonomy" id="77519"/>
    <lineage>
        <taxon>Eukaryota</taxon>
        <taxon>Sar</taxon>
        <taxon>Alveolata</taxon>
        <taxon>Apicomplexa</taxon>
        <taxon>Aconoidasida</taxon>
        <taxon>Haemosporida</taxon>
        <taxon>Plasmodiidae</taxon>
        <taxon>Plasmodium</taxon>
        <taxon>Plasmodium (Plasmodium)</taxon>
    </lineage>
</organism>
<dbReference type="SMART" id="SM00320">
    <property type="entry name" value="WD40"/>
    <property type="match status" value="3"/>
</dbReference>
<dbReference type="InterPro" id="IPR001680">
    <property type="entry name" value="WD40_rpt"/>
</dbReference>
<evidence type="ECO:0000259" key="6">
    <source>
        <dbReference type="Pfam" id="PF23609"/>
    </source>
</evidence>
<keyword evidence="5" id="KW-0175">Coiled coil</keyword>
<evidence type="ECO:0000256" key="1">
    <source>
        <dbReference type="ARBA" id="ARBA00005672"/>
    </source>
</evidence>
<evidence type="ECO:0000313" key="8">
    <source>
        <dbReference type="Proteomes" id="UP000195521"/>
    </source>
</evidence>
<feature type="coiled-coil region" evidence="5">
    <location>
        <begin position="145"/>
        <end position="230"/>
    </location>
</feature>
<evidence type="ECO:0000256" key="5">
    <source>
        <dbReference type="SAM" id="Coils"/>
    </source>
</evidence>
<dbReference type="RefSeq" id="XP_028546182.1">
    <property type="nucleotide sequence ID" value="XM_028690381.1"/>
</dbReference>
<keyword evidence="3" id="KW-0677">Repeat</keyword>
<dbReference type="Proteomes" id="UP000195521">
    <property type="component" value="Unassembled WGS sequence"/>
</dbReference>
<dbReference type="OMA" id="FANHKAD"/>
<dbReference type="InterPro" id="IPR036322">
    <property type="entry name" value="WD40_repeat_dom_sf"/>
</dbReference>
<dbReference type="Pfam" id="PF23609">
    <property type="entry name" value="Beta-prop_EIPR1"/>
    <property type="match status" value="1"/>
</dbReference>
<dbReference type="Pfam" id="PF00400">
    <property type="entry name" value="WD40"/>
    <property type="match status" value="1"/>
</dbReference>
<dbReference type="Gene3D" id="2.130.10.10">
    <property type="entry name" value="YVTN repeat-like/Quinoprotein amine dehydrogenase"/>
    <property type="match status" value="1"/>
</dbReference>
<keyword evidence="2 4" id="KW-0853">WD repeat</keyword>
<feature type="repeat" description="WD" evidence="4">
    <location>
        <begin position="316"/>
        <end position="351"/>
    </location>
</feature>
<dbReference type="AlphaFoldDB" id="A0A1Y1JT42"/>
<dbReference type="PANTHER" id="PTHR14205:SF15">
    <property type="entry name" value="EARP AND GARP COMPLEX-INTERACTING PROTEIN 1"/>
    <property type="match status" value="1"/>
</dbReference>
<proteinExistence type="inferred from homology"/>
<dbReference type="PROSITE" id="PS00678">
    <property type="entry name" value="WD_REPEATS_1"/>
    <property type="match status" value="1"/>
</dbReference>
<dbReference type="PROSITE" id="PS50294">
    <property type="entry name" value="WD_REPEATS_REGION"/>
    <property type="match status" value="1"/>
</dbReference>
<dbReference type="InterPro" id="IPR040323">
    <property type="entry name" value="EIPR1"/>
</dbReference>
<comment type="similarity">
    <text evidence="1">Belongs to the WD repeat EIPR1 family.</text>
</comment>
<dbReference type="InterPro" id="IPR019775">
    <property type="entry name" value="WD40_repeat_CS"/>
</dbReference>
<dbReference type="InterPro" id="IPR015943">
    <property type="entry name" value="WD40/YVTN_repeat-like_dom_sf"/>
</dbReference>
<sequence length="459" mass="54384">MMYSGKIIKNSYYLPFKCKCLSSVNNRLPKQEYNLHYFMISSSNPFSDNEMHLIEYNDQCCSIRNIDIFDHKEEFQHMVCLDMHENRNHEEKEILLCTSALYSSDIESNNHYNSSQLKSRCSLYLGKINNFEDELKADGESETDVREQMEMNKQWNQNLTQQERQNEDVGVETKNDEEINDLELERKECFNEDERLNEKVNENLPKKRLVNREKKKKKKLKRLYDLSTNQSYIDIKHIAVDDYEREFRRIGIIDKYSYGIFERGENDMNFVLSKYMERELNYGIFDPHHENVIAVISDTNVYGYDIKSNTEIFSAHTNHKANLSCIDFNSNIPNVIITSSNDGYIKFWDLRFLENAFLTINIHSHWITSIHFNNFHDELLLSTSTDNTVKLHKIEYPTNLNLQDKETNYKLIKTYTDHEESVYQGVWSKTDAWIFASLSYDGKCVVNSVPIEQKYKILL</sequence>
<accession>A0A1Y1JT42</accession>